<reference evidence="1 2" key="1">
    <citation type="journal article" date="2019" name="Emerg. Microbes Infect.">
        <title>Comprehensive subspecies identification of 175 nontuberculous mycobacteria species based on 7547 genomic profiles.</title>
        <authorList>
            <person name="Matsumoto Y."/>
            <person name="Kinjo T."/>
            <person name="Motooka D."/>
            <person name="Nabeya D."/>
            <person name="Jung N."/>
            <person name="Uechi K."/>
            <person name="Horii T."/>
            <person name="Iida T."/>
            <person name="Fujita J."/>
            <person name="Nakamura S."/>
        </authorList>
    </citation>
    <scope>NUCLEOTIDE SEQUENCE [LARGE SCALE GENOMIC DNA]</scope>
    <source>
        <strain evidence="1 2">JCM 16367</strain>
    </source>
</reference>
<accession>A0A7I7PC68</accession>
<dbReference type="AlphaFoldDB" id="A0A7I7PC68"/>
<name>A0A7I7PC68_9MYCO</name>
<dbReference type="EMBL" id="AP022583">
    <property type="protein sequence ID" value="BBY06213.1"/>
    <property type="molecule type" value="Genomic_DNA"/>
</dbReference>
<dbReference type="KEGG" id="mnv:MNVI_15310"/>
<sequence length="110" mass="11109">MPKSIAPCGGIELTTAQGTVTVIATGVCEISGAVTLFSWPCCGQVNVAVVCTTGKSGVAIDSRNPSRPAIVATQRVTRTSRATVSGAVGSVWVSVMAVLESVLAGSSRTR</sequence>
<evidence type="ECO:0000313" key="2">
    <source>
        <dbReference type="Proteomes" id="UP000466894"/>
    </source>
</evidence>
<dbReference type="Proteomes" id="UP000466894">
    <property type="component" value="Chromosome"/>
</dbReference>
<gene>
    <name evidence="1" type="ORF">MNVI_15310</name>
</gene>
<protein>
    <submittedName>
        <fullName evidence="1">Uncharacterized protein</fullName>
    </submittedName>
</protein>
<evidence type="ECO:0000313" key="1">
    <source>
        <dbReference type="EMBL" id="BBY06213.1"/>
    </source>
</evidence>
<organism evidence="1 2">
    <name type="scientific">Mycobacterium noviomagense</name>
    <dbReference type="NCBI Taxonomy" id="459858"/>
    <lineage>
        <taxon>Bacteria</taxon>
        <taxon>Bacillati</taxon>
        <taxon>Actinomycetota</taxon>
        <taxon>Actinomycetes</taxon>
        <taxon>Mycobacteriales</taxon>
        <taxon>Mycobacteriaceae</taxon>
        <taxon>Mycobacterium</taxon>
    </lineage>
</organism>
<proteinExistence type="predicted"/>